<dbReference type="Proteomes" id="UP001057375">
    <property type="component" value="Unassembled WGS sequence"/>
</dbReference>
<comment type="similarity">
    <text evidence="3">Belongs to the BBS4 family.</text>
</comment>
<dbReference type="InterPro" id="IPR011990">
    <property type="entry name" value="TPR-like_helical_dom_sf"/>
</dbReference>
<keyword evidence="1" id="KW-0677">Repeat</keyword>
<sequence>MTLKSQGKVSAYALHLAAMIKKECGELDNAISLLVAALKLNPTSIFYKISLARCFYLNGSYSRAIDTLSELETVSNWHIHHLIGISWVALKDYPKASYFLSKALSLGRKLQTYIEFGHLYFIMADAANRKGDTEQYNLLFQNCLAQFKEAAASEPHSIAPLREAAKCCLQMGLSSEAFQFIGNALTRNPSDPECAFMAACIIQQKGDIMPALSKYRISIFHIPEHPFIWNNIGMGYYGLCRQNESNPSVCKGHSLRALGCLFKASTLAPLNWRIRYNLGLVCLFCERDVDAFRQLSAAIGLKPNHPALLMLFGIAVSRLGDHKNANNAFRRSISISDCALVRINYAIVCHRAKRNSEANSMLSKATGSLMDEKGEYIYDDREMREKISLLRGELNE</sequence>
<comment type="caution">
    <text evidence="4">The sequence shown here is derived from an EMBL/GenBank/DDBJ whole genome shotgun (WGS) entry which is preliminary data.</text>
</comment>
<name>A0ABQ5KYW8_9EUKA</name>
<evidence type="ECO:0000256" key="3">
    <source>
        <dbReference type="ARBA" id="ARBA00023778"/>
    </source>
</evidence>
<proteinExistence type="inferred from homology"/>
<dbReference type="Gene3D" id="1.25.40.10">
    <property type="entry name" value="Tetratricopeptide repeat domain"/>
    <property type="match status" value="2"/>
</dbReference>
<evidence type="ECO:0000256" key="2">
    <source>
        <dbReference type="ARBA" id="ARBA00022803"/>
    </source>
</evidence>
<gene>
    <name evidence="4" type="ORF">ADUPG1_010075</name>
</gene>
<organism evidence="4 5">
    <name type="scientific">Aduncisulcus paluster</name>
    <dbReference type="NCBI Taxonomy" id="2918883"/>
    <lineage>
        <taxon>Eukaryota</taxon>
        <taxon>Metamonada</taxon>
        <taxon>Carpediemonas-like organisms</taxon>
        <taxon>Aduncisulcus</taxon>
    </lineage>
</organism>
<dbReference type="Pfam" id="PF13181">
    <property type="entry name" value="TPR_8"/>
    <property type="match status" value="1"/>
</dbReference>
<dbReference type="InterPro" id="IPR019734">
    <property type="entry name" value="TPR_rpt"/>
</dbReference>
<protein>
    <submittedName>
        <fullName evidence="4">Bardet-Biedl syndrome 4 protein like protein</fullName>
    </submittedName>
</protein>
<keyword evidence="5" id="KW-1185">Reference proteome</keyword>
<reference evidence="4" key="1">
    <citation type="submission" date="2022-03" db="EMBL/GenBank/DDBJ databases">
        <title>Draft genome sequence of Aduncisulcus paluster, a free-living microaerophilic Fornicata.</title>
        <authorList>
            <person name="Yuyama I."/>
            <person name="Kume K."/>
            <person name="Tamura T."/>
            <person name="Inagaki Y."/>
            <person name="Hashimoto T."/>
        </authorList>
    </citation>
    <scope>NUCLEOTIDE SEQUENCE</scope>
    <source>
        <strain evidence="4">NY0171</strain>
    </source>
</reference>
<accession>A0ABQ5KYW8</accession>
<evidence type="ECO:0000256" key="1">
    <source>
        <dbReference type="ARBA" id="ARBA00022737"/>
    </source>
</evidence>
<evidence type="ECO:0000313" key="4">
    <source>
        <dbReference type="EMBL" id="GKT37251.1"/>
    </source>
</evidence>
<evidence type="ECO:0000313" key="5">
    <source>
        <dbReference type="Proteomes" id="UP001057375"/>
    </source>
</evidence>
<dbReference type="SMART" id="SM00028">
    <property type="entry name" value="TPR"/>
    <property type="match status" value="4"/>
</dbReference>
<dbReference type="SUPFAM" id="SSF48452">
    <property type="entry name" value="TPR-like"/>
    <property type="match status" value="2"/>
</dbReference>
<keyword evidence="2" id="KW-0802">TPR repeat</keyword>
<dbReference type="EMBL" id="BQXS01011431">
    <property type="protein sequence ID" value="GKT37251.1"/>
    <property type="molecule type" value="Genomic_DNA"/>
</dbReference>
<dbReference type="PANTHER" id="PTHR44186:SF1">
    <property type="entry name" value="BARDET-BIEDL SYNDROME 4 PROTEIN"/>
    <property type="match status" value="1"/>
</dbReference>
<dbReference type="PANTHER" id="PTHR44186">
    <property type="match status" value="1"/>
</dbReference>